<dbReference type="FunFam" id="3.20.20.70:FF:000096">
    <property type="entry name" value="Thiamine-phosphate synthase"/>
    <property type="match status" value="1"/>
</dbReference>
<reference evidence="13 14" key="1">
    <citation type="submission" date="2008-09" db="EMBL/GenBank/DDBJ databases">
        <authorList>
            <person name="Fulton L."/>
            <person name="Clifton S."/>
            <person name="Fulton B."/>
            <person name="Xu J."/>
            <person name="Minx P."/>
            <person name="Pepin K.H."/>
            <person name="Johnson M."/>
            <person name="Thiruvilangam P."/>
            <person name="Bhonagiri V."/>
            <person name="Nash W.E."/>
            <person name="Mardis E.R."/>
            <person name="Wilson R.K."/>
        </authorList>
    </citation>
    <scope>NUCLEOTIDE SEQUENCE [LARGE SCALE GENOMIC DNA]</scope>
    <source>
        <strain evidence="13 14">DSM 13275</strain>
    </source>
</reference>
<name>B6FXN5_PEPHT</name>
<dbReference type="AlphaFoldDB" id="B6FXN5"/>
<dbReference type="Pfam" id="PF02581">
    <property type="entry name" value="TMP-TENI"/>
    <property type="match status" value="1"/>
</dbReference>
<feature type="binding site" evidence="9">
    <location>
        <position position="153"/>
    </location>
    <ligand>
        <name>4-amino-2-methyl-5-(diphosphooxymethyl)pyrimidine</name>
        <dbReference type="ChEBI" id="CHEBI:57841"/>
    </ligand>
</feature>
<dbReference type="CDD" id="cd00564">
    <property type="entry name" value="TMP_TenI"/>
    <property type="match status" value="1"/>
</dbReference>
<comment type="function">
    <text evidence="9">Condenses 4-methyl-5-(beta-hydroxyethyl)thiazole monophosphate (THZ-P) and 2-methyl-4-amino-5-hydroxymethyl pyrimidine pyrophosphate (HMP-PP) to form thiamine monophosphate (TMP).</text>
</comment>
<evidence type="ECO:0000256" key="5">
    <source>
        <dbReference type="ARBA" id="ARBA00022977"/>
    </source>
</evidence>
<comment type="catalytic activity">
    <reaction evidence="8 9 10">
        <text>2-[(2R,5Z)-2-carboxy-4-methylthiazol-5(2H)-ylidene]ethyl phosphate + 4-amino-2-methyl-5-(diphosphooxymethyl)pyrimidine + 2 H(+) = thiamine phosphate + CO2 + diphosphate</text>
        <dbReference type="Rhea" id="RHEA:47844"/>
        <dbReference type="ChEBI" id="CHEBI:15378"/>
        <dbReference type="ChEBI" id="CHEBI:16526"/>
        <dbReference type="ChEBI" id="CHEBI:33019"/>
        <dbReference type="ChEBI" id="CHEBI:37575"/>
        <dbReference type="ChEBI" id="CHEBI:57841"/>
        <dbReference type="ChEBI" id="CHEBI:62899"/>
        <dbReference type="EC" id="2.5.1.3"/>
    </reaction>
</comment>
<dbReference type="InterPro" id="IPR013785">
    <property type="entry name" value="Aldolase_TIM"/>
</dbReference>
<evidence type="ECO:0000313" key="14">
    <source>
        <dbReference type="Proteomes" id="UP000003178"/>
    </source>
</evidence>
<dbReference type="Gene3D" id="3.20.20.70">
    <property type="entry name" value="Aldolase class I"/>
    <property type="match status" value="1"/>
</dbReference>
<keyword evidence="5 9" id="KW-0784">Thiamine biosynthesis</keyword>
<dbReference type="STRING" id="500633.CLOHIR_00635"/>
<evidence type="ECO:0000256" key="4">
    <source>
        <dbReference type="ARBA" id="ARBA00022842"/>
    </source>
</evidence>
<comment type="catalytic activity">
    <reaction evidence="7 9 10">
        <text>2-(2-carboxy-4-methylthiazol-5-yl)ethyl phosphate + 4-amino-2-methyl-5-(diphosphooxymethyl)pyrimidine + 2 H(+) = thiamine phosphate + CO2 + diphosphate</text>
        <dbReference type="Rhea" id="RHEA:47848"/>
        <dbReference type="ChEBI" id="CHEBI:15378"/>
        <dbReference type="ChEBI" id="CHEBI:16526"/>
        <dbReference type="ChEBI" id="CHEBI:33019"/>
        <dbReference type="ChEBI" id="CHEBI:37575"/>
        <dbReference type="ChEBI" id="CHEBI:57841"/>
        <dbReference type="ChEBI" id="CHEBI:62890"/>
        <dbReference type="EC" id="2.5.1.3"/>
    </reaction>
</comment>
<comment type="pathway">
    <text evidence="1 9 11">Cofactor biosynthesis; thiamine diphosphate biosynthesis; thiamine phosphate from 4-amino-2-methyl-5-diphosphomethylpyrimidine and 4-methyl-5-(2-phosphoethyl)-thiazole: step 1/1.</text>
</comment>
<evidence type="ECO:0000256" key="11">
    <source>
        <dbReference type="RuleBase" id="RU004253"/>
    </source>
</evidence>
<dbReference type="EC" id="2.5.1.3" evidence="9"/>
<feature type="binding site" evidence="9">
    <location>
        <position position="105"/>
    </location>
    <ligand>
        <name>Mg(2+)</name>
        <dbReference type="ChEBI" id="CHEBI:18420"/>
    </ligand>
</feature>
<dbReference type="GO" id="GO:0009229">
    <property type="term" value="P:thiamine diphosphate biosynthetic process"/>
    <property type="evidence" value="ECO:0007669"/>
    <property type="project" value="UniProtKB-UniRule"/>
</dbReference>
<dbReference type="GO" id="GO:0004789">
    <property type="term" value="F:thiamine-phosphate diphosphorylase activity"/>
    <property type="evidence" value="ECO:0007669"/>
    <property type="project" value="UniProtKB-UniRule"/>
</dbReference>
<dbReference type="HOGENOM" id="CLU_018272_3_2_9"/>
<dbReference type="OrthoDB" id="9812206at2"/>
<protein>
    <recommendedName>
        <fullName evidence="9">Thiamine-phosphate synthase</fullName>
        <shortName evidence="9">TP synthase</shortName>
        <shortName evidence="9">TPS</shortName>
        <ecNumber evidence="9">2.5.1.3</ecNumber>
    </recommendedName>
    <alternativeName>
        <fullName evidence="9">Thiamine-phosphate pyrophosphorylase</fullName>
        <shortName evidence="9">TMP pyrophosphorylase</shortName>
        <shortName evidence="9">TMP-PPase</shortName>
    </alternativeName>
</protein>
<evidence type="ECO:0000256" key="6">
    <source>
        <dbReference type="ARBA" id="ARBA00047334"/>
    </source>
</evidence>
<accession>B6FXN5</accession>
<reference evidence="13 14" key="2">
    <citation type="submission" date="2008-10" db="EMBL/GenBank/DDBJ databases">
        <title>Draft genome sequence of Clostridium hiranonis (DSM 13275).</title>
        <authorList>
            <person name="Sudarsanam P."/>
            <person name="Ley R."/>
            <person name="Guruge J."/>
            <person name="Turnbaugh P.J."/>
            <person name="Mahowald M."/>
            <person name="Liep D."/>
            <person name="Gordon J."/>
        </authorList>
    </citation>
    <scope>NUCLEOTIDE SEQUENCE [LARGE SCALE GENOMIC DNA]</scope>
    <source>
        <strain evidence="13 14">DSM 13275</strain>
    </source>
</reference>
<feature type="binding site" evidence="9">
    <location>
        <begin position="53"/>
        <end position="57"/>
    </location>
    <ligand>
        <name>4-amino-2-methyl-5-(diphosphooxymethyl)pyrimidine</name>
        <dbReference type="ChEBI" id="CHEBI:57841"/>
    </ligand>
</feature>
<dbReference type="GO" id="GO:0005737">
    <property type="term" value="C:cytoplasm"/>
    <property type="evidence" value="ECO:0007669"/>
    <property type="project" value="TreeGrafter"/>
</dbReference>
<gene>
    <name evidence="9 13" type="primary">thiE</name>
    <name evidence="13" type="ORF">CLOHIR_00635</name>
</gene>
<dbReference type="InterPro" id="IPR022998">
    <property type="entry name" value="ThiamineP_synth_TenI"/>
</dbReference>
<evidence type="ECO:0000256" key="8">
    <source>
        <dbReference type="ARBA" id="ARBA00047883"/>
    </source>
</evidence>
<dbReference type="eggNOG" id="COG0352">
    <property type="taxonomic scope" value="Bacteria"/>
</dbReference>
<comment type="caution">
    <text evidence="13">The sequence shown here is derived from an EMBL/GenBank/DDBJ whole genome shotgun (WGS) entry which is preliminary data.</text>
</comment>
<sequence length="223" mass="24247">MEINWKKVLNLKSSNINGKDLQLYAITDRHWLNERTLAEQVRECLEGGATILQIREKNLPENEFLEEAKEIQALCKEFKIPFIVNDNINIAAEIKADGVHVGQEDMDAKKVRDMLGENAILGVSASTVEEALKAERDGADYLGVGAVFPTSTKGDADSVTFETLKEICETVSIPVVAIGGISADNLLKLKGSGIDGVSVISAIFASDDITAATKKLKELTEEL</sequence>
<evidence type="ECO:0000313" key="13">
    <source>
        <dbReference type="EMBL" id="EEA85736.1"/>
    </source>
</evidence>
<feature type="domain" description="Thiamine phosphate synthase/TenI" evidence="12">
    <location>
        <begin position="23"/>
        <end position="203"/>
    </location>
</feature>
<comment type="cofactor">
    <cofactor evidence="9">
        <name>Mg(2+)</name>
        <dbReference type="ChEBI" id="CHEBI:18420"/>
    </cofactor>
    <text evidence="9">Binds 1 Mg(2+) ion per subunit.</text>
</comment>
<keyword evidence="4 9" id="KW-0460">Magnesium</keyword>
<dbReference type="SUPFAM" id="SSF51391">
    <property type="entry name" value="Thiamin phosphate synthase"/>
    <property type="match status" value="1"/>
</dbReference>
<organism evidence="13 14">
    <name type="scientific">Peptacetobacter hiranonis (strain DSM 13275 / JCM 10541 / KCTC 15199 / TO-931)</name>
    <name type="common">Clostridium hiranonis</name>
    <dbReference type="NCBI Taxonomy" id="500633"/>
    <lineage>
        <taxon>Bacteria</taxon>
        <taxon>Bacillati</taxon>
        <taxon>Bacillota</taxon>
        <taxon>Clostridia</taxon>
        <taxon>Peptostreptococcales</taxon>
        <taxon>Peptostreptococcaceae</taxon>
        <taxon>Peptacetobacter</taxon>
    </lineage>
</organism>
<feature type="binding site" evidence="9">
    <location>
        <position position="86"/>
    </location>
    <ligand>
        <name>Mg(2+)</name>
        <dbReference type="ChEBI" id="CHEBI:18420"/>
    </ligand>
</feature>
<dbReference type="EMBL" id="ABWP01000024">
    <property type="protein sequence ID" value="EEA85736.1"/>
    <property type="molecule type" value="Genomic_DNA"/>
</dbReference>
<keyword evidence="2 9" id="KW-0808">Transferase</keyword>
<dbReference type="GO" id="GO:0000287">
    <property type="term" value="F:magnesium ion binding"/>
    <property type="evidence" value="ECO:0007669"/>
    <property type="project" value="UniProtKB-UniRule"/>
</dbReference>
<dbReference type="InterPro" id="IPR036206">
    <property type="entry name" value="ThiamineP_synth_sf"/>
</dbReference>
<dbReference type="UniPathway" id="UPA00060">
    <property type="reaction ID" value="UER00141"/>
</dbReference>
<feature type="binding site" evidence="9">
    <location>
        <begin position="150"/>
        <end position="152"/>
    </location>
    <ligand>
        <name>2-[(2R,5Z)-2-carboxy-4-methylthiazol-5(2H)-ylidene]ethyl phosphate</name>
        <dbReference type="ChEBI" id="CHEBI:62899"/>
    </ligand>
</feature>
<dbReference type="Proteomes" id="UP000003178">
    <property type="component" value="Unassembled WGS sequence"/>
</dbReference>
<keyword evidence="14" id="KW-1185">Reference proteome</keyword>
<evidence type="ECO:0000256" key="2">
    <source>
        <dbReference type="ARBA" id="ARBA00022679"/>
    </source>
</evidence>
<proteinExistence type="inferred from homology"/>
<feature type="binding site" evidence="9">
    <location>
        <position position="180"/>
    </location>
    <ligand>
        <name>2-[(2R,5Z)-2-carboxy-4-methylthiazol-5(2H)-ylidene]ethyl phosphate</name>
        <dbReference type="ChEBI" id="CHEBI:62899"/>
    </ligand>
</feature>
<comment type="similarity">
    <text evidence="9 10">Belongs to the thiamine-phosphate synthase family.</text>
</comment>
<dbReference type="NCBIfam" id="TIGR00693">
    <property type="entry name" value="thiE"/>
    <property type="match status" value="1"/>
</dbReference>
<dbReference type="HAMAP" id="MF_00097">
    <property type="entry name" value="TMP_synthase"/>
    <property type="match status" value="1"/>
</dbReference>
<dbReference type="GO" id="GO:0009228">
    <property type="term" value="P:thiamine biosynthetic process"/>
    <property type="evidence" value="ECO:0007669"/>
    <property type="project" value="UniProtKB-KW"/>
</dbReference>
<evidence type="ECO:0000256" key="10">
    <source>
        <dbReference type="RuleBase" id="RU003826"/>
    </source>
</evidence>
<dbReference type="PANTHER" id="PTHR20857:SF23">
    <property type="entry name" value="THIAMINE BIOSYNTHETIC BIFUNCTIONAL ENZYME"/>
    <property type="match status" value="1"/>
</dbReference>
<evidence type="ECO:0000259" key="12">
    <source>
        <dbReference type="Pfam" id="PF02581"/>
    </source>
</evidence>
<evidence type="ECO:0000256" key="3">
    <source>
        <dbReference type="ARBA" id="ARBA00022723"/>
    </source>
</evidence>
<feature type="binding site" evidence="9">
    <location>
        <position position="124"/>
    </location>
    <ligand>
        <name>4-amino-2-methyl-5-(diphosphooxymethyl)pyrimidine</name>
        <dbReference type="ChEBI" id="CHEBI:57841"/>
    </ligand>
</feature>
<dbReference type="PANTHER" id="PTHR20857">
    <property type="entry name" value="THIAMINE-PHOSPHATE PYROPHOSPHORYLASE"/>
    <property type="match status" value="1"/>
</dbReference>
<comment type="catalytic activity">
    <reaction evidence="6 9 10">
        <text>4-methyl-5-(2-phosphooxyethyl)-thiazole + 4-amino-2-methyl-5-(diphosphooxymethyl)pyrimidine + H(+) = thiamine phosphate + diphosphate</text>
        <dbReference type="Rhea" id="RHEA:22328"/>
        <dbReference type="ChEBI" id="CHEBI:15378"/>
        <dbReference type="ChEBI" id="CHEBI:33019"/>
        <dbReference type="ChEBI" id="CHEBI:37575"/>
        <dbReference type="ChEBI" id="CHEBI:57841"/>
        <dbReference type="ChEBI" id="CHEBI:58296"/>
        <dbReference type="EC" id="2.5.1.3"/>
    </reaction>
</comment>
<feature type="binding site" evidence="9">
    <location>
        <position position="85"/>
    </location>
    <ligand>
        <name>4-amino-2-methyl-5-(diphosphooxymethyl)pyrimidine</name>
        <dbReference type="ChEBI" id="CHEBI:57841"/>
    </ligand>
</feature>
<evidence type="ECO:0000256" key="9">
    <source>
        <dbReference type="HAMAP-Rule" id="MF_00097"/>
    </source>
</evidence>
<feature type="binding site" evidence="9">
    <location>
        <begin position="200"/>
        <end position="201"/>
    </location>
    <ligand>
        <name>2-[(2R,5Z)-2-carboxy-4-methylthiazol-5(2H)-ylidene]ethyl phosphate</name>
        <dbReference type="ChEBI" id="CHEBI:62899"/>
    </ligand>
</feature>
<evidence type="ECO:0000256" key="1">
    <source>
        <dbReference type="ARBA" id="ARBA00005165"/>
    </source>
</evidence>
<dbReference type="InterPro" id="IPR034291">
    <property type="entry name" value="TMP_synthase"/>
</dbReference>
<keyword evidence="3 9" id="KW-0479">Metal-binding</keyword>
<evidence type="ECO:0000256" key="7">
    <source>
        <dbReference type="ARBA" id="ARBA00047851"/>
    </source>
</evidence>